<proteinExistence type="predicted"/>
<reference evidence="1" key="1">
    <citation type="journal article" date="2014" name="Front. Microbiol.">
        <title>High frequency of phylogenetically diverse reductive dehalogenase-homologous genes in deep subseafloor sedimentary metagenomes.</title>
        <authorList>
            <person name="Kawai M."/>
            <person name="Futagami T."/>
            <person name="Toyoda A."/>
            <person name="Takaki Y."/>
            <person name="Nishi S."/>
            <person name="Hori S."/>
            <person name="Arai W."/>
            <person name="Tsubouchi T."/>
            <person name="Morono Y."/>
            <person name="Uchiyama I."/>
            <person name="Ito T."/>
            <person name="Fujiyama A."/>
            <person name="Inagaki F."/>
            <person name="Takami H."/>
        </authorList>
    </citation>
    <scope>NUCLEOTIDE SEQUENCE</scope>
    <source>
        <strain evidence="1">Expedition CK06-06</strain>
    </source>
</reference>
<evidence type="ECO:0000313" key="1">
    <source>
        <dbReference type="EMBL" id="GAG36906.1"/>
    </source>
</evidence>
<feature type="non-terminal residue" evidence="1">
    <location>
        <position position="1"/>
    </location>
</feature>
<organism evidence="1">
    <name type="scientific">marine sediment metagenome</name>
    <dbReference type="NCBI Taxonomy" id="412755"/>
    <lineage>
        <taxon>unclassified sequences</taxon>
        <taxon>metagenomes</taxon>
        <taxon>ecological metagenomes</taxon>
    </lineage>
</organism>
<dbReference type="AlphaFoldDB" id="X0YJD8"/>
<sequence length="245" mass="27994">GEVIVRQPPKRIPPSFLEITRKPIVERVSPFTIQEVLGVRKAPPLEIQARLKALLKFEAKKGIIKIPTKEGFRIVDIKKGKTLIEVRKDVGKEFKQLKAFEKAEEIRGQPFKKKPEIKRELREAGFREVPLGQGQVAVQILKPQKLKAVSKPKVKFKEITKPKVEVGTKARQAMRERLEAEQLRQAFEKRRKGIFVFEKVVPKTRLGLGVFPIPVFAGLTKAQQEAKTRAEARERARVMVETKLV</sequence>
<protein>
    <submittedName>
        <fullName evidence="1">Uncharacterized protein</fullName>
    </submittedName>
</protein>
<comment type="caution">
    <text evidence="1">The sequence shown here is derived from an EMBL/GenBank/DDBJ whole genome shotgun (WGS) entry which is preliminary data.</text>
</comment>
<name>X0YJD8_9ZZZZ</name>
<feature type="non-terminal residue" evidence="1">
    <location>
        <position position="245"/>
    </location>
</feature>
<gene>
    <name evidence="1" type="ORF">S01H1_70866</name>
</gene>
<accession>X0YJD8</accession>
<dbReference type="EMBL" id="BARS01047149">
    <property type="protein sequence ID" value="GAG36906.1"/>
    <property type="molecule type" value="Genomic_DNA"/>
</dbReference>